<feature type="compositionally biased region" description="Polar residues" evidence="1">
    <location>
        <begin position="27"/>
        <end position="68"/>
    </location>
</feature>
<dbReference type="AlphaFoldDB" id="A0A1Y1YS06"/>
<feature type="region of interest" description="Disordered" evidence="1">
    <location>
        <begin position="20"/>
        <end position="160"/>
    </location>
</feature>
<gene>
    <name evidence="2" type="ORF">K493DRAFT_146001</name>
</gene>
<dbReference type="InParanoid" id="A0A1Y1YS06"/>
<protein>
    <submittedName>
        <fullName evidence="2">Uncharacterized protein</fullName>
    </submittedName>
</protein>
<organism evidence="2 3">
    <name type="scientific">Basidiobolus meristosporus CBS 931.73</name>
    <dbReference type="NCBI Taxonomy" id="1314790"/>
    <lineage>
        <taxon>Eukaryota</taxon>
        <taxon>Fungi</taxon>
        <taxon>Fungi incertae sedis</taxon>
        <taxon>Zoopagomycota</taxon>
        <taxon>Entomophthoromycotina</taxon>
        <taxon>Basidiobolomycetes</taxon>
        <taxon>Basidiobolales</taxon>
        <taxon>Basidiobolaceae</taxon>
        <taxon>Basidiobolus</taxon>
    </lineage>
</organism>
<name>A0A1Y1YS06_9FUNG</name>
<accession>A0A1Y1YS06</accession>
<feature type="non-terminal residue" evidence="2">
    <location>
        <position position="1"/>
    </location>
</feature>
<proteinExistence type="predicted"/>
<dbReference type="Proteomes" id="UP000193498">
    <property type="component" value="Unassembled WGS sequence"/>
</dbReference>
<feature type="non-terminal residue" evidence="2">
    <location>
        <position position="160"/>
    </location>
</feature>
<keyword evidence="3" id="KW-1185">Reference proteome</keyword>
<evidence type="ECO:0000256" key="1">
    <source>
        <dbReference type="SAM" id="MobiDB-lite"/>
    </source>
</evidence>
<reference evidence="2 3" key="1">
    <citation type="submission" date="2016-07" db="EMBL/GenBank/DDBJ databases">
        <title>Pervasive Adenine N6-methylation of Active Genes in Fungi.</title>
        <authorList>
            <consortium name="DOE Joint Genome Institute"/>
            <person name="Mondo S.J."/>
            <person name="Dannebaum R.O."/>
            <person name="Kuo R.C."/>
            <person name="Labutti K."/>
            <person name="Haridas S."/>
            <person name="Kuo A."/>
            <person name="Salamov A."/>
            <person name="Ahrendt S.R."/>
            <person name="Lipzen A."/>
            <person name="Sullivan W."/>
            <person name="Andreopoulos W.B."/>
            <person name="Clum A."/>
            <person name="Lindquist E."/>
            <person name="Daum C."/>
            <person name="Ramamoorthy G.K."/>
            <person name="Gryganskyi A."/>
            <person name="Culley D."/>
            <person name="Magnuson J.K."/>
            <person name="James T.Y."/>
            <person name="O'Malley M.A."/>
            <person name="Stajich J.E."/>
            <person name="Spatafora J.W."/>
            <person name="Visel A."/>
            <person name="Grigoriev I.V."/>
        </authorList>
    </citation>
    <scope>NUCLEOTIDE SEQUENCE [LARGE SCALE GENOMIC DNA]</scope>
    <source>
        <strain evidence="2 3">CBS 931.73</strain>
    </source>
</reference>
<comment type="caution">
    <text evidence="2">The sequence shown here is derived from an EMBL/GenBank/DDBJ whole genome shotgun (WGS) entry which is preliminary data.</text>
</comment>
<dbReference type="EMBL" id="MCFE01000078">
    <property type="protein sequence ID" value="ORY00812.1"/>
    <property type="molecule type" value="Genomic_DNA"/>
</dbReference>
<evidence type="ECO:0000313" key="2">
    <source>
        <dbReference type="EMBL" id="ORY00812.1"/>
    </source>
</evidence>
<feature type="compositionally biased region" description="Polar residues" evidence="1">
    <location>
        <begin position="86"/>
        <end position="100"/>
    </location>
</feature>
<evidence type="ECO:0000313" key="3">
    <source>
        <dbReference type="Proteomes" id="UP000193498"/>
    </source>
</evidence>
<sequence length="160" mass="16979">DRYTPVPTKLVKTGICSAPPVPAAYTSIKQRPTSKSTKESPTGSTFTSNHLTPTSKLRLVTTHSVQKSECSRPPIPSTHATEPRPTLNNSSRTVSGTTAYKASPIRTRSVPTSECSQPPGPPTYSTTSTANTEKSTHVKATVVPTHSARQSECSQPPAPP</sequence>